<organism evidence="1">
    <name type="scientific">Rhizophora mucronata</name>
    <name type="common">Asiatic mangrove</name>
    <dbReference type="NCBI Taxonomy" id="61149"/>
    <lineage>
        <taxon>Eukaryota</taxon>
        <taxon>Viridiplantae</taxon>
        <taxon>Streptophyta</taxon>
        <taxon>Embryophyta</taxon>
        <taxon>Tracheophyta</taxon>
        <taxon>Spermatophyta</taxon>
        <taxon>Magnoliopsida</taxon>
        <taxon>eudicotyledons</taxon>
        <taxon>Gunneridae</taxon>
        <taxon>Pentapetalae</taxon>
        <taxon>rosids</taxon>
        <taxon>fabids</taxon>
        <taxon>Malpighiales</taxon>
        <taxon>Rhizophoraceae</taxon>
        <taxon>Rhizophora</taxon>
    </lineage>
</organism>
<name>A0A2P2PSE7_RHIMU</name>
<protein>
    <submittedName>
        <fullName evidence="1">Uncharacterized protein</fullName>
    </submittedName>
</protein>
<proteinExistence type="predicted"/>
<dbReference type="EMBL" id="GGEC01077176">
    <property type="protein sequence ID" value="MBX57660.1"/>
    <property type="molecule type" value="Transcribed_RNA"/>
</dbReference>
<sequence>MIVIMRYYGSKRQYKADAVVKKRKTNNLLPSTDMDYLQKVWE</sequence>
<accession>A0A2P2PSE7</accession>
<reference evidence="1" key="1">
    <citation type="submission" date="2018-02" db="EMBL/GenBank/DDBJ databases">
        <title>Rhizophora mucronata_Transcriptome.</title>
        <authorList>
            <person name="Meera S.P."/>
            <person name="Sreeshan A."/>
            <person name="Augustine A."/>
        </authorList>
    </citation>
    <scope>NUCLEOTIDE SEQUENCE</scope>
    <source>
        <tissue evidence="1">Leaf</tissue>
    </source>
</reference>
<dbReference type="AlphaFoldDB" id="A0A2P2PSE7"/>
<evidence type="ECO:0000313" key="1">
    <source>
        <dbReference type="EMBL" id="MBX57660.1"/>
    </source>
</evidence>